<evidence type="ECO:0000313" key="1">
    <source>
        <dbReference type="EMBL" id="KAI2392107.1"/>
    </source>
</evidence>
<organism evidence="1">
    <name type="scientific">Ophidiomyces ophidiicola</name>
    <dbReference type="NCBI Taxonomy" id="1387563"/>
    <lineage>
        <taxon>Eukaryota</taxon>
        <taxon>Fungi</taxon>
        <taxon>Dikarya</taxon>
        <taxon>Ascomycota</taxon>
        <taxon>Pezizomycotina</taxon>
        <taxon>Eurotiomycetes</taxon>
        <taxon>Eurotiomycetidae</taxon>
        <taxon>Onygenales</taxon>
        <taxon>Onygenaceae</taxon>
        <taxon>Ophidiomyces</taxon>
    </lineage>
</organism>
<comment type="caution">
    <text evidence="1">The sequence shown here is derived from an EMBL/GenBank/DDBJ whole genome shotgun (WGS) entry which is preliminary data.</text>
</comment>
<sequence length="199" mass="21546">MAEEKESPAQLPPFRRVVTGHSPTGEAIIESDENLVPYDPFSPTLEPATSQSVGLATIWRMGLTSFPVNSNEPWCEFNRKPVGLINPEGLMARIVDFPPGPSIMHRTLSLDFGIVLNGEIELELDNGVKTLLKQNDVAVQRGTIHAWINPGNTIVRMLFILITAQTLNFCGKVLDATPLPPGLGGFDNTPGTSVNSSLS</sequence>
<protein>
    <submittedName>
        <fullName evidence="1">Uncharacterized protein</fullName>
    </submittedName>
</protein>
<dbReference type="EMBL" id="JALBCA010000008">
    <property type="protein sequence ID" value="KAI2392107.1"/>
    <property type="molecule type" value="Genomic_DNA"/>
</dbReference>
<accession>A0ACB8V483</accession>
<gene>
    <name evidence="1" type="ORF">LOY88_000763</name>
</gene>
<proteinExistence type="predicted"/>
<reference evidence="1" key="1">
    <citation type="journal article" date="2022" name="bioRxiv">
        <title>Population genetic analysis of Ophidiomyces ophidiicola, the causative agent of snake fungal disease, indicates recent introductions to the USA.</title>
        <authorList>
            <person name="Ladner J.T."/>
            <person name="Palmer J.M."/>
            <person name="Ettinger C.L."/>
            <person name="Stajich J.E."/>
            <person name="Farrell T.M."/>
            <person name="Glorioso B.M."/>
            <person name="Lawson B."/>
            <person name="Price S.J."/>
            <person name="Stengle A.G."/>
            <person name="Grear D.A."/>
            <person name="Lorch J.M."/>
        </authorList>
    </citation>
    <scope>NUCLEOTIDE SEQUENCE</scope>
    <source>
        <strain evidence="1">NWHC 24266-5</strain>
    </source>
</reference>
<name>A0ACB8V483_9EURO</name>